<keyword evidence="5" id="KW-0584">Phenylalanine biosynthesis</keyword>
<keyword evidence="6" id="KW-0456">Lyase</keyword>
<evidence type="ECO:0000259" key="8">
    <source>
        <dbReference type="PROSITE" id="PS51171"/>
    </source>
</evidence>
<dbReference type="Pfam" id="PF00800">
    <property type="entry name" value="PDT"/>
    <property type="match status" value="1"/>
</dbReference>
<dbReference type="InterPro" id="IPR001086">
    <property type="entry name" value="Preph_deHydtase"/>
</dbReference>
<accession>A0A7X9IID3</accession>
<evidence type="ECO:0000256" key="4">
    <source>
        <dbReference type="ARBA" id="ARBA00023141"/>
    </source>
</evidence>
<keyword evidence="3" id="KW-0028">Amino-acid biosynthesis</keyword>
<reference evidence="9 10" key="1">
    <citation type="journal article" date="2020" name="Biotechnol. Biofuels">
        <title>New insights from the biogas microbiome by comprehensive genome-resolved metagenomics of nearly 1600 species originating from multiple anaerobic digesters.</title>
        <authorList>
            <person name="Campanaro S."/>
            <person name="Treu L."/>
            <person name="Rodriguez-R L.M."/>
            <person name="Kovalovszki A."/>
            <person name="Ziels R.M."/>
            <person name="Maus I."/>
            <person name="Zhu X."/>
            <person name="Kougias P.G."/>
            <person name="Basile A."/>
            <person name="Luo G."/>
            <person name="Schluter A."/>
            <person name="Konstantinidis K.T."/>
            <person name="Angelidaki I."/>
        </authorList>
    </citation>
    <scope>NUCLEOTIDE SEQUENCE [LARGE SCALE GENOMIC DNA]</scope>
    <source>
        <strain evidence="9">AS27yjCOA_65</strain>
    </source>
</reference>
<dbReference type="SUPFAM" id="SSF53850">
    <property type="entry name" value="Periplasmic binding protein-like II"/>
    <property type="match status" value="1"/>
</dbReference>
<evidence type="ECO:0000256" key="2">
    <source>
        <dbReference type="ARBA" id="ARBA00013147"/>
    </source>
</evidence>
<feature type="non-terminal residue" evidence="9">
    <location>
        <position position="1"/>
    </location>
</feature>
<evidence type="ECO:0000313" key="10">
    <source>
        <dbReference type="Proteomes" id="UP000524246"/>
    </source>
</evidence>
<dbReference type="GO" id="GO:0005737">
    <property type="term" value="C:cytoplasm"/>
    <property type="evidence" value="ECO:0007669"/>
    <property type="project" value="TreeGrafter"/>
</dbReference>
<keyword evidence="4" id="KW-0057">Aromatic amino acid biosynthesis</keyword>
<evidence type="ECO:0000256" key="6">
    <source>
        <dbReference type="ARBA" id="ARBA00023239"/>
    </source>
</evidence>
<dbReference type="PROSITE" id="PS51171">
    <property type="entry name" value="PREPHENATE_DEHYDR_3"/>
    <property type="match status" value="1"/>
</dbReference>
<organism evidence="9 10">
    <name type="scientific">SAR324 cluster bacterium</name>
    <dbReference type="NCBI Taxonomy" id="2024889"/>
    <lineage>
        <taxon>Bacteria</taxon>
        <taxon>Deltaproteobacteria</taxon>
        <taxon>SAR324 cluster</taxon>
    </lineage>
</organism>
<dbReference type="PROSITE" id="PS00857">
    <property type="entry name" value="PREPHENATE_DEHYDR_1"/>
    <property type="match status" value="1"/>
</dbReference>
<evidence type="ECO:0000256" key="3">
    <source>
        <dbReference type="ARBA" id="ARBA00022605"/>
    </source>
</evidence>
<dbReference type="EC" id="4.2.1.51" evidence="2"/>
<sequence>DFLQRNKMEGRPFYNTAGAARMLARERPIGTAVIASRLCAELYGLEILKDNVENNASNTTRFIILSREALQM</sequence>
<evidence type="ECO:0000256" key="5">
    <source>
        <dbReference type="ARBA" id="ARBA00023222"/>
    </source>
</evidence>
<evidence type="ECO:0000256" key="7">
    <source>
        <dbReference type="ARBA" id="ARBA00047848"/>
    </source>
</evidence>
<comment type="caution">
    <text evidence="9">The sequence shown here is derived from an EMBL/GenBank/DDBJ whole genome shotgun (WGS) entry which is preliminary data.</text>
</comment>
<gene>
    <name evidence="9" type="ORF">GYA55_02065</name>
</gene>
<evidence type="ECO:0000256" key="1">
    <source>
        <dbReference type="ARBA" id="ARBA00004741"/>
    </source>
</evidence>
<evidence type="ECO:0000313" key="9">
    <source>
        <dbReference type="EMBL" id="NMC61933.1"/>
    </source>
</evidence>
<proteinExistence type="predicted"/>
<comment type="catalytic activity">
    <reaction evidence="7">
        <text>prephenate + H(+) = 3-phenylpyruvate + CO2 + H2O</text>
        <dbReference type="Rhea" id="RHEA:21648"/>
        <dbReference type="ChEBI" id="CHEBI:15377"/>
        <dbReference type="ChEBI" id="CHEBI:15378"/>
        <dbReference type="ChEBI" id="CHEBI:16526"/>
        <dbReference type="ChEBI" id="CHEBI:18005"/>
        <dbReference type="ChEBI" id="CHEBI:29934"/>
        <dbReference type="EC" id="4.2.1.51"/>
    </reaction>
</comment>
<dbReference type="Proteomes" id="UP000524246">
    <property type="component" value="Unassembled WGS sequence"/>
</dbReference>
<dbReference type="InterPro" id="IPR018528">
    <property type="entry name" value="Preph_deHydtase_CS"/>
</dbReference>
<dbReference type="GO" id="GO:0009094">
    <property type="term" value="P:L-phenylalanine biosynthetic process"/>
    <property type="evidence" value="ECO:0007669"/>
    <property type="project" value="UniProtKB-UniPathway"/>
</dbReference>
<protein>
    <recommendedName>
        <fullName evidence="2">prephenate dehydratase</fullName>
        <ecNumber evidence="2">4.2.1.51</ecNumber>
    </recommendedName>
</protein>
<dbReference type="PANTHER" id="PTHR21022">
    <property type="entry name" value="PREPHENATE DEHYDRATASE P PROTEIN"/>
    <property type="match status" value="1"/>
</dbReference>
<name>A0A7X9IID3_9DELT</name>
<dbReference type="GO" id="GO:0004664">
    <property type="term" value="F:prephenate dehydratase activity"/>
    <property type="evidence" value="ECO:0007669"/>
    <property type="project" value="UniProtKB-EC"/>
</dbReference>
<dbReference type="EMBL" id="JAAZON010000084">
    <property type="protein sequence ID" value="NMC61933.1"/>
    <property type="molecule type" value="Genomic_DNA"/>
</dbReference>
<dbReference type="Gene3D" id="3.40.190.10">
    <property type="entry name" value="Periplasmic binding protein-like II"/>
    <property type="match status" value="1"/>
</dbReference>
<comment type="pathway">
    <text evidence="1">Amino-acid biosynthesis; L-phenylalanine biosynthesis; phenylpyruvate from prephenate: step 1/1.</text>
</comment>
<dbReference type="UniPathway" id="UPA00121">
    <property type="reaction ID" value="UER00345"/>
</dbReference>
<dbReference type="AlphaFoldDB" id="A0A7X9IID3"/>
<feature type="domain" description="Prephenate dehydratase" evidence="8">
    <location>
        <begin position="1"/>
        <end position="67"/>
    </location>
</feature>
<dbReference type="PANTHER" id="PTHR21022:SF19">
    <property type="entry name" value="PREPHENATE DEHYDRATASE-RELATED"/>
    <property type="match status" value="1"/>
</dbReference>